<proteinExistence type="predicted"/>
<dbReference type="Proteomes" id="UP001066276">
    <property type="component" value="Chromosome 5"/>
</dbReference>
<reference evidence="2" key="1">
    <citation type="journal article" date="2022" name="bioRxiv">
        <title>Sequencing and chromosome-scale assembly of the giantPleurodeles waltlgenome.</title>
        <authorList>
            <person name="Brown T."/>
            <person name="Elewa A."/>
            <person name="Iarovenko S."/>
            <person name="Subramanian E."/>
            <person name="Araus A.J."/>
            <person name="Petzold A."/>
            <person name="Susuki M."/>
            <person name="Suzuki K.-i.T."/>
            <person name="Hayashi T."/>
            <person name="Toyoda A."/>
            <person name="Oliveira C."/>
            <person name="Osipova E."/>
            <person name="Leigh N.D."/>
            <person name="Simon A."/>
            <person name="Yun M.H."/>
        </authorList>
    </citation>
    <scope>NUCLEOTIDE SEQUENCE</scope>
    <source>
        <strain evidence="2">20211129_DDA</strain>
        <tissue evidence="2">Liver</tissue>
    </source>
</reference>
<protein>
    <submittedName>
        <fullName evidence="2">Uncharacterized protein</fullName>
    </submittedName>
</protein>
<comment type="caution">
    <text evidence="2">The sequence shown here is derived from an EMBL/GenBank/DDBJ whole genome shotgun (WGS) entry which is preliminary data.</text>
</comment>
<dbReference type="EMBL" id="JANPWB010000009">
    <property type="protein sequence ID" value="KAJ1152157.1"/>
    <property type="molecule type" value="Genomic_DNA"/>
</dbReference>
<dbReference type="AlphaFoldDB" id="A0AAV7RHL4"/>
<evidence type="ECO:0000256" key="1">
    <source>
        <dbReference type="SAM" id="MobiDB-lite"/>
    </source>
</evidence>
<organism evidence="2 3">
    <name type="scientific">Pleurodeles waltl</name>
    <name type="common">Iberian ribbed newt</name>
    <dbReference type="NCBI Taxonomy" id="8319"/>
    <lineage>
        <taxon>Eukaryota</taxon>
        <taxon>Metazoa</taxon>
        <taxon>Chordata</taxon>
        <taxon>Craniata</taxon>
        <taxon>Vertebrata</taxon>
        <taxon>Euteleostomi</taxon>
        <taxon>Amphibia</taxon>
        <taxon>Batrachia</taxon>
        <taxon>Caudata</taxon>
        <taxon>Salamandroidea</taxon>
        <taxon>Salamandridae</taxon>
        <taxon>Pleurodelinae</taxon>
        <taxon>Pleurodeles</taxon>
    </lineage>
</organism>
<feature type="compositionally biased region" description="Low complexity" evidence="1">
    <location>
        <begin position="73"/>
        <end position="90"/>
    </location>
</feature>
<gene>
    <name evidence="2" type="ORF">NDU88_004934</name>
</gene>
<sequence>MEYHNACNHDAARRKIVVPAQRRNNKFILISHLPLMCLMTSTPPCPPWMMKNTARPLNDSHTIQARDKDVAESPNDPTHSSSPPHSAQHASEPEPDAEVMFERTLGEVKIGWWKKSCWG</sequence>
<evidence type="ECO:0000313" key="3">
    <source>
        <dbReference type="Proteomes" id="UP001066276"/>
    </source>
</evidence>
<name>A0AAV7RHL4_PLEWA</name>
<keyword evidence="3" id="KW-1185">Reference proteome</keyword>
<accession>A0AAV7RHL4</accession>
<feature type="region of interest" description="Disordered" evidence="1">
    <location>
        <begin position="48"/>
        <end position="98"/>
    </location>
</feature>
<evidence type="ECO:0000313" key="2">
    <source>
        <dbReference type="EMBL" id="KAJ1152157.1"/>
    </source>
</evidence>